<dbReference type="AlphaFoldDB" id="A0A0P9CJI7"/>
<gene>
    <name evidence="1" type="ORF">SAMN05661077_0487</name>
</gene>
<proteinExistence type="predicted"/>
<organism evidence="1 2">
    <name type="scientific">Thiohalorhabdus denitrificans</name>
    <dbReference type="NCBI Taxonomy" id="381306"/>
    <lineage>
        <taxon>Bacteria</taxon>
        <taxon>Pseudomonadati</taxon>
        <taxon>Pseudomonadota</taxon>
        <taxon>Gammaproteobacteria</taxon>
        <taxon>Thiohalorhabdales</taxon>
        <taxon>Thiohalorhabdaceae</taxon>
        <taxon>Thiohalorhabdus</taxon>
    </lineage>
</organism>
<keyword evidence="2" id="KW-1185">Reference proteome</keyword>
<dbReference type="Proteomes" id="UP000183104">
    <property type="component" value="Unassembled WGS sequence"/>
</dbReference>
<name>A0A0P9CJI7_9GAMM</name>
<reference evidence="2" key="1">
    <citation type="submission" date="2016-10" db="EMBL/GenBank/DDBJ databases">
        <authorList>
            <person name="Varghese N."/>
        </authorList>
    </citation>
    <scope>NUCLEOTIDE SEQUENCE [LARGE SCALE GENOMIC DNA]</scope>
    <source>
        <strain evidence="2">HL 19</strain>
    </source>
</reference>
<sequence length="412" mass="45439">MGGRGFAMLGILVVAVAGGSLAWWALQPGAAEEKATAAFLDRFWTHPIPAQGQPPEGFTPLEASLDPGACRSCHPDRFAEWDASLHSQAMGAGIWWQFRVKSPEQVKECARCHAPMAEQLALMGRDLGWEDTGGAPPEHVPADLHREGLVCAACHVRGHKRFGPPAEDPLPAERAPHDGFVATEAYRSSRFCAECHQFPEDGPKLNGKLRENTYEEWRASRYAEEGVTCQSCHMPGQKHRWKGIHDPGMVREAVTVELDAEPAGEGAYRVAGEVANTGAGHKFPTYLTPKVYARLVLEDGQGKVREELDRAVIGWGADVEMTEELYDTRLSPGEAVRLQSEARLPDQAAGWRVALHLDVAPQEHYERLFRYMFQQADKMSAETVRTLEQALKEAVATRFRALSERVALDGEG</sequence>
<dbReference type="GO" id="GO:0042597">
    <property type="term" value="C:periplasmic space"/>
    <property type="evidence" value="ECO:0007669"/>
    <property type="project" value="InterPro"/>
</dbReference>
<evidence type="ECO:0000313" key="2">
    <source>
        <dbReference type="Proteomes" id="UP000183104"/>
    </source>
</evidence>
<evidence type="ECO:0000313" key="1">
    <source>
        <dbReference type="EMBL" id="SCX79894.1"/>
    </source>
</evidence>
<dbReference type="Gene3D" id="1.10.1130.10">
    <property type="entry name" value="Flavocytochrome C3, Chain A"/>
    <property type="match status" value="1"/>
</dbReference>
<dbReference type="GO" id="GO:0042279">
    <property type="term" value="F:nitrite reductase (cytochrome, ammonia-forming) activity"/>
    <property type="evidence" value="ECO:0007669"/>
    <property type="project" value="InterPro"/>
</dbReference>
<dbReference type="STRING" id="381306.AN478_11880"/>
<accession>A0A0P9CJI7</accession>
<protein>
    <submittedName>
        <fullName evidence="1">Cytochrome c554 and c-prime</fullName>
    </submittedName>
</protein>
<dbReference type="SUPFAM" id="SSF48695">
    <property type="entry name" value="Multiheme cytochromes"/>
    <property type="match status" value="1"/>
</dbReference>
<dbReference type="InterPro" id="IPR036280">
    <property type="entry name" value="Multihaem_cyt_sf"/>
</dbReference>
<dbReference type="EMBL" id="FMUN01000001">
    <property type="protein sequence ID" value="SCX79894.1"/>
    <property type="molecule type" value="Genomic_DNA"/>
</dbReference>
<dbReference type="OrthoDB" id="9814800at2"/>
<dbReference type="PATRIC" id="fig|381306.5.peg.1518"/>
<dbReference type="Pfam" id="PF02335">
    <property type="entry name" value="Cytochrom_C552"/>
    <property type="match status" value="1"/>
</dbReference>
<dbReference type="InterPro" id="IPR003321">
    <property type="entry name" value="Cyt_c552"/>
</dbReference>